<keyword evidence="8" id="KW-0479">Metal-binding</keyword>
<evidence type="ECO:0000259" key="11">
    <source>
        <dbReference type="PROSITE" id="PS50026"/>
    </source>
</evidence>
<dbReference type="Pfam" id="PF01421">
    <property type="entry name" value="Reprolysin"/>
    <property type="match status" value="1"/>
</dbReference>
<dbReference type="InterPro" id="IPR000742">
    <property type="entry name" value="EGF"/>
</dbReference>
<dbReference type="HOGENOM" id="CLU_012714_4_0_1"/>
<feature type="chain" id="PRO_5014309063" evidence="10">
    <location>
        <begin position="26"/>
        <end position="755"/>
    </location>
</feature>
<evidence type="ECO:0000256" key="10">
    <source>
        <dbReference type="SAM" id="SignalP"/>
    </source>
</evidence>
<dbReference type="AlphaFoldDB" id="Q3B7V9"/>
<organism evidence="14">
    <name type="scientific">Rattus norvegicus</name>
    <name type="common">Rat</name>
    <dbReference type="NCBI Taxonomy" id="10116"/>
    <lineage>
        <taxon>Eukaryota</taxon>
        <taxon>Metazoa</taxon>
        <taxon>Chordata</taxon>
        <taxon>Craniata</taxon>
        <taxon>Vertebrata</taxon>
        <taxon>Euteleostomi</taxon>
        <taxon>Mammalia</taxon>
        <taxon>Eutheria</taxon>
        <taxon>Euarchontoglires</taxon>
        <taxon>Glires</taxon>
        <taxon>Rodentia</taxon>
        <taxon>Myomorpha</taxon>
        <taxon>Muroidea</taxon>
        <taxon>Muridae</taxon>
        <taxon>Murinae</taxon>
        <taxon>Rattus</taxon>
    </lineage>
</organism>
<reference evidence="15" key="3">
    <citation type="submission" date="2005-07" db="EMBL/GenBank/DDBJ databases">
        <authorList>
            <person name="Mural R.J."/>
            <person name="Li P.W."/>
            <person name="Adams M.D."/>
            <person name="Amanatides P.G."/>
            <person name="Baden-Tillson H."/>
            <person name="Barnstead M."/>
            <person name="Chin S.H."/>
            <person name="Dew I."/>
            <person name="Evans C.A."/>
            <person name="Ferriera S."/>
            <person name="Flanigan M."/>
            <person name="Fosler C."/>
            <person name="Glodek A."/>
            <person name="Gu Z."/>
            <person name="Holt R.A."/>
            <person name="Jennings D."/>
            <person name="Kraft C.L."/>
            <person name="Lu F."/>
            <person name="Nguyen T."/>
            <person name="Nusskern D.R."/>
            <person name="Pfannkoch C.M."/>
            <person name="Sitter C."/>
            <person name="Sutton G.G."/>
            <person name="Venter J.C."/>
            <person name="Wang Z."/>
            <person name="Woodage T."/>
            <person name="Zheng X.H."/>
            <person name="Zhong F."/>
        </authorList>
    </citation>
    <scope>NUCLEOTIDE SEQUENCE</scope>
    <source>
        <strain evidence="15">BN</strain>
    </source>
</reference>
<dbReference type="InterPro" id="IPR018358">
    <property type="entry name" value="Disintegrin_CS"/>
</dbReference>
<evidence type="ECO:0000259" key="12">
    <source>
        <dbReference type="PROSITE" id="PS50214"/>
    </source>
</evidence>
<gene>
    <name evidence="14 16" type="primary">Adam4</name>
    <name evidence="15" type="ORF">rCG_20673</name>
</gene>
<dbReference type="PROSITE" id="PS50215">
    <property type="entry name" value="ADAM_MEPRO"/>
    <property type="match status" value="1"/>
</dbReference>
<evidence type="ECO:0000313" key="15">
    <source>
        <dbReference type="EMBL" id="EDL81420.1"/>
    </source>
</evidence>
<dbReference type="KEGG" id="rno:57022"/>
<keyword evidence="4 9" id="KW-0472">Membrane</keyword>
<dbReference type="Bgee" id="ENSRNOG00000038275">
    <property type="expression patterns" value="Expressed in testis and 18 other cell types or tissues"/>
</dbReference>
<dbReference type="SMART" id="SM00050">
    <property type="entry name" value="DISIN"/>
    <property type="match status" value="1"/>
</dbReference>
<evidence type="ECO:0000256" key="8">
    <source>
        <dbReference type="PROSITE-ProRule" id="PRU00276"/>
    </source>
</evidence>
<dbReference type="AGR" id="RGD:621470"/>
<feature type="binding site" evidence="8">
    <location>
        <position position="360"/>
    </location>
    <ligand>
        <name>Zn(2+)</name>
        <dbReference type="ChEBI" id="CHEBI:29105"/>
        <note>catalytic</note>
    </ligand>
</feature>
<dbReference type="RGD" id="621470">
    <property type="gene designation" value="Adam4"/>
</dbReference>
<dbReference type="InterPro" id="IPR006586">
    <property type="entry name" value="ADAM_Cys-rich"/>
</dbReference>
<dbReference type="SMR" id="Q3B7V9"/>
<comment type="subcellular location">
    <subcellularLocation>
        <location evidence="1">Membrane</location>
        <topology evidence="1">Single-pass type I membrane protein</topology>
    </subcellularLocation>
</comment>
<comment type="caution">
    <text evidence="7">Lacks conserved residue(s) required for the propagation of feature annotation.</text>
</comment>
<keyword evidence="3 9" id="KW-1133">Transmembrane helix</keyword>
<reference evidence="14" key="1">
    <citation type="journal article" date="2004" name="Genome Res.">
        <title>The status, quality, and expansion of the NIH full-length cDNA project: the Mammalian Gene Collection (MGC).</title>
        <authorList>
            <consortium name="The MGC Project Team"/>
            <person name="Gerhard D.S."/>
            <person name="Wagner L."/>
            <person name="Feingold E.A."/>
            <person name="Shenmen C.M."/>
            <person name="Grouse L.H."/>
            <person name="Schuler G."/>
            <person name="Klein S.L."/>
            <person name="Old S."/>
            <person name="Rasooly R."/>
            <person name="Good P."/>
            <person name="Guyer M."/>
            <person name="Peck A.M."/>
            <person name="Derge J.G."/>
            <person name="Lipman D."/>
            <person name="Collins F.S."/>
            <person name="Jang W."/>
            <person name="Sherry S."/>
            <person name="Feolo M."/>
            <person name="Misquitta L."/>
            <person name="Lee E."/>
            <person name="Rotmistrovsky K."/>
            <person name="Greenhut S.F."/>
            <person name="Schaefer C.F."/>
            <person name="Buetow K."/>
            <person name="Bonner T.I."/>
            <person name="Haussler D."/>
            <person name="Kent J."/>
            <person name="Kiekhaus M."/>
            <person name="Furey T."/>
            <person name="Brent M."/>
            <person name="Prange C."/>
            <person name="Schreiber K."/>
            <person name="Shapiro N."/>
            <person name="Bhat N.K."/>
            <person name="Hopkins R.F."/>
            <person name="Hsie F."/>
            <person name="Driscoll T."/>
            <person name="Soares M.B."/>
            <person name="Casavant T.L."/>
            <person name="Scheetz T.E."/>
            <person name="Brown-stein M.J."/>
            <person name="Usdin T.B."/>
            <person name="Toshiyuki S."/>
            <person name="Carninci P."/>
            <person name="Piao Y."/>
            <person name="Dudekula D.B."/>
            <person name="Ko M.S."/>
            <person name="Kawakami K."/>
            <person name="Suzuki Y."/>
            <person name="Sugano S."/>
            <person name="Gruber C.E."/>
            <person name="Smith M.R."/>
            <person name="Simmons B."/>
            <person name="Moore T."/>
            <person name="Waterman R."/>
            <person name="Johnson S.L."/>
            <person name="Ruan Y."/>
            <person name="Wei C.L."/>
            <person name="Mathavan S."/>
            <person name="Gunaratne P.H."/>
            <person name="Wu J."/>
            <person name="Garcia A.M."/>
            <person name="Hulyk S.W."/>
            <person name="Fuh E."/>
            <person name="Yuan Y."/>
            <person name="Sneed A."/>
            <person name="Kowis C."/>
            <person name="Hodgson A."/>
            <person name="Muzny D.M."/>
            <person name="McPherson J."/>
            <person name="Gibbs R.A."/>
            <person name="Fahey J."/>
            <person name="Helton E."/>
            <person name="Ketteman M."/>
            <person name="Madan A."/>
            <person name="Rodrigues S."/>
            <person name="Sanchez A."/>
            <person name="Whiting M."/>
            <person name="Madari A."/>
            <person name="Young A.C."/>
            <person name="Wetherby K.D."/>
            <person name="Granite S.J."/>
            <person name="Kwong P.N."/>
            <person name="Brinkley C.P."/>
            <person name="Pearson R.L."/>
            <person name="Bouffard G.G."/>
            <person name="Blakesly R.W."/>
            <person name="Green E.D."/>
            <person name="Dickson M.C."/>
            <person name="Rodriguez A.C."/>
            <person name="Grimwood J."/>
            <person name="Schmutz J."/>
            <person name="Myers R.M."/>
            <person name="Butterfield Y.S."/>
            <person name="Griffith M."/>
            <person name="Griffith O.L."/>
            <person name="Krzywinski M.I."/>
            <person name="Liao N."/>
            <person name="Morin R."/>
            <person name="Morrin R."/>
            <person name="Palmquist D."/>
            <person name="Petrescu A.S."/>
            <person name="Skalska U."/>
            <person name="Smailus D.E."/>
            <person name="Stott J.M."/>
            <person name="Schnerch A."/>
            <person name="Schein J.E."/>
            <person name="Jones S.J."/>
            <person name="Holt R.A."/>
            <person name="Baross A."/>
            <person name="Marra M.A."/>
            <person name="Clifton S."/>
            <person name="Makowski K.A."/>
            <person name="Bosak S."/>
            <person name="Malek J."/>
        </authorList>
    </citation>
    <scope>NUCLEOTIDE SEQUENCE [LARGE SCALE MRNA]</scope>
    <source>
        <tissue evidence="14">Testis</tissue>
    </source>
</reference>
<keyword evidence="5 7" id="KW-1015">Disulfide bond</keyword>
<feature type="signal peptide" evidence="10">
    <location>
        <begin position="1"/>
        <end position="25"/>
    </location>
</feature>
<dbReference type="OrthoDB" id="5951731at2759"/>
<dbReference type="GO" id="GO:0046872">
    <property type="term" value="F:metal ion binding"/>
    <property type="evidence" value="ECO:0007669"/>
    <property type="project" value="UniProtKB-KW"/>
</dbReference>
<dbReference type="Gene3D" id="3.40.390.10">
    <property type="entry name" value="Collagenase (Catalytic Domain)"/>
    <property type="match status" value="1"/>
</dbReference>
<evidence type="ECO:0000256" key="3">
    <source>
        <dbReference type="ARBA" id="ARBA00022989"/>
    </source>
</evidence>
<dbReference type="GO" id="GO:0006508">
    <property type="term" value="P:proteolysis"/>
    <property type="evidence" value="ECO:0007669"/>
    <property type="project" value="UniProtKB-KW"/>
</dbReference>
<keyword evidence="10" id="KW-0732">Signal</keyword>
<dbReference type="PANTHER" id="PTHR11905">
    <property type="entry name" value="ADAM A DISINTEGRIN AND METALLOPROTEASE DOMAIN"/>
    <property type="match status" value="1"/>
</dbReference>
<evidence type="ECO:0000256" key="9">
    <source>
        <dbReference type="SAM" id="Phobius"/>
    </source>
</evidence>
<dbReference type="InterPro" id="IPR002870">
    <property type="entry name" value="Peptidase_M12B_N"/>
</dbReference>
<dbReference type="SUPFAM" id="SSF55486">
    <property type="entry name" value="Metalloproteases ('zincins'), catalytic domain"/>
    <property type="match status" value="1"/>
</dbReference>
<dbReference type="GO" id="GO:0004222">
    <property type="term" value="F:metalloendopeptidase activity"/>
    <property type="evidence" value="ECO:0007669"/>
    <property type="project" value="InterPro"/>
</dbReference>
<dbReference type="PaxDb" id="10116-ENSRNOP00000008367"/>
<dbReference type="UCSC" id="RGD:621470">
    <property type="organism name" value="rat"/>
</dbReference>
<sequence>MAPFLRPSTWTWVLLEGALWLSVLCSLLSSVCCSHGPPKWRFSTSEVVIPRKVPQRMGKSDMSGQITYSMRFRGQRHVVHMKLKKNMISQNFPVYTSNDQGAQQEDYPFVPQDCYFYSYLEGVPGSQATLDTCTGGLKGMIRVDDSTYEIKPLTSSSKFEHVISLLVVDERSRKSKKCRNDEIMAEAGDPLEETKLAGSPRAAPVYLWRIHVKNIAIMYTVTHALFIQVGHNQTTSLELVLIMNSIADSIYRPSGLIVFARAICIWNKQDNFNITEYSDSVIKLMEQFGYWKSTFYWDFPHATSALLSGTKYGNKDYAAFQNGLCNPNWGVLYTHVGKNHFFLAASLMSHAVGHIFNIGHDKPGCVCFRRSSCVMSEFPTLLDMMSNCSHHNLHEKIIGWDACLSQPRVAYKNFKYAVPRCGNKVVDDNEQCDCGTLKDCLSNHCCGTNCQLIGSSTCAEGLCCQSCRFAPTGKVCRHTNGICDLPEYCSGVSEHCPQNFYIMDGTPCSPLAVCMSGNCSDRQLQCQALFGYHVKDASPACYKELNTKGDRFGNCGVREVRGGSKPLACQEEDIFCGQIHCDGVKFVPGGGEHTTFHHIKVMDVKEEQCFGYDAHHGTELPEMGLVLDGANCGPGKFCKAQKCVIHTELNFHCNITQCNYKGVCNNKGNCHCVPGFQPPHCIQRGTGGSVNSGPPATFQEKLRAEIHVSINRLIIIIGTRILLILASVLFGALFRALMLETEKKKKKTQHPTINK</sequence>
<keyword evidence="14" id="KW-0482">Metalloprotease</keyword>
<dbReference type="GO" id="GO:0016020">
    <property type="term" value="C:membrane"/>
    <property type="evidence" value="ECO:0007669"/>
    <property type="project" value="UniProtKB-SubCell"/>
</dbReference>
<dbReference type="Gene3D" id="4.10.70.10">
    <property type="entry name" value="Disintegrin domain"/>
    <property type="match status" value="1"/>
</dbReference>
<dbReference type="PROSITE" id="PS50026">
    <property type="entry name" value="EGF_3"/>
    <property type="match status" value="1"/>
</dbReference>
<dbReference type="PRINTS" id="PR00289">
    <property type="entry name" value="DISINTEGRIN"/>
</dbReference>
<feature type="binding site" evidence="8">
    <location>
        <position position="354"/>
    </location>
    <ligand>
        <name>Zn(2+)</name>
        <dbReference type="ChEBI" id="CHEBI:29105"/>
        <note>catalytic</note>
    </ligand>
</feature>
<evidence type="ECO:0000256" key="6">
    <source>
        <dbReference type="PROSITE-ProRule" id="PRU00068"/>
    </source>
</evidence>
<feature type="domain" description="Peptidase M12B" evidence="13">
    <location>
        <begin position="213"/>
        <end position="395"/>
    </location>
</feature>
<evidence type="ECO:0000256" key="5">
    <source>
        <dbReference type="ARBA" id="ARBA00023157"/>
    </source>
</evidence>
<name>Q3B7V9_RAT</name>
<evidence type="ECO:0000313" key="14">
    <source>
        <dbReference type="EMBL" id="AAI07438.1"/>
    </source>
</evidence>
<dbReference type="STRING" id="10116.ENSRNOP00000008367"/>
<dbReference type="InterPro" id="IPR034027">
    <property type="entry name" value="Reprolysin_adamalysin"/>
</dbReference>
<feature type="transmembrane region" description="Helical" evidence="9">
    <location>
        <begin position="713"/>
        <end position="737"/>
    </location>
</feature>
<feature type="domain" description="Disintegrin" evidence="12">
    <location>
        <begin position="418"/>
        <end position="504"/>
    </location>
</feature>
<reference evidence="15" key="2">
    <citation type="journal article" date="2005" name="Genome Res.">
        <title>Gene and alternative splicing annotation with AIR.</title>
        <authorList>
            <person name="Florea L."/>
            <person name="Di Francesco V."/>
            <person name="Miller J."/>
            <person name="Turner R."/>
            <person name="Yao A."/>
            <person name="Harris M."/>
            <person name="Walenz B."/>
            <person name="Mobarry C."/>
            <person name="Merkulov G.V."/>
            <person name="Charlab R."/>
            <person name="Dew I."/>
            <person name="Deng Z."/>
            <person name="Istrail S."/>
            <person name="Li P."/>
            <person name="Sutton G."/>
        </authorList>
    </citation>
    <scope>NUCLEOTIDE SEQUENCE</scope>
    <source>
        <strain evidence="15">BN</strain>
    </source>
</reference>
<accession>Q3B7V9</accession>
<proteinExistence type="evidence at transcript level"/>
<dbReference type="Pfam" id="PF08516">
    <property type="entry name" value="ADAM_CR"/>
    <property type="match status" value="1"/>
</dbReference>
<keyword evidence="7" id="KW-0245">EGF-like domain</keyword>
<dbReference type="eggNOG" id="KOG3607">
    <property type="taxonomic scope" value="Eukaryota"/>
</dbReference>
<feature type="disulfide bond" evidence="6">
    <location>
        <begin position="476"/>
        <end position="496"/>
    </location>
</feature>
<evidence type="ECO:0000256" key="1">
    <source>
        <dbReference type="ARBA" id="ARBA00004479"/>
    </source>
</evidence>
<dbReference type="Pfam" id="PF00200">
    <property type="entry name" value="Disintegrin"/>
    <property type="match status" value="1"/>
</dbReference>
<dbReference type="InterPro" id="IPR024079">
    <property type="entry name" value="MetalloPept_cat_dom_sf"/>
</dbReference>
<dbReference type="EMBL" id="BC107437">
    <property type="protein sequence ID" value="AAI07438.1"/>
    <property type="molecule type" value="mRNA"/>
</dbReference>
<dbReference type="PROSITE" id="PS01186">
    <property type="entry name" value="EGF_2"/>
    <property type="match status" value="1"/>
</dbReference>
<evidence type="ECO:0000313" key="16">
    <source>
        <dbReference type="RGD" id="621470"/>
    </source>
</evidence>
<dbReference type="PROSITE" id="PS50214">
    <property type="entry name" value="DISINTEGRIN_2"/>
    <property type="match status" value="1"/>
</dbReference>
<feature type="domain" description="EGF-like" evidence="11">
    <location>
        <begin position="649"/>
        <end position="682"/>
    </location>
</feature>
<dbReference type="Pfam" id="PF01562">
    <property type="entry name" value="Pep_M12B_propep"/>
    <property type="match status" value="1"/>
</dbReference>
<dbReference type="GeneID" id="57022"/>
<dbReference type="InterPro" id="IPR001762">
    <property type="entry name" value="Disintegrin_dom"/>
</dbReference>
<dbReference type="InterPro" id="IPR036436">
    <property type="entry name" value="Disintegrin_dom_sf"/>
</dbReference>
<dbReference type="PANTHER" id="PTHR11905:SF167">
    <property type="entry name" value="A DISINTEGRIN AND METALLOPEPTIDASE DOMAIN 4-RELATED"/>
    <property type="match status" value="1"/>
</dbReference>
<keyword evidence="14" id="KW-0645">Protease</keyword>
<keyword evidence="14" id="KW-0378">Hydrolase</keyword>
<keyword evidence="2 9" id="KW-0812">Transmembrane</keyword>
<protein>
    <submittedName>
        <fullName evidence="14">A disintegrin and metalloprotease domain 4</fullName>
    </submittedName>
</protein>
<keyword evidence="8" id="KW-0862">Zinc</keyword>
<evidence type="ECO:0000256" key="4">
    <source>
        <dbReference type="ARBA" id="ARBA00023136"/>
    </source>
</evidence>
<feature type="binding site" evidence="8">
    <location>
        <position position="350"/>
    </location>
    <ligand>
        <name>Zn(2+)</name>
        <dbReference type="ChEBI" id="CHEBI:29105"/>
        <note>catalytic</note>
    </ligand>
</feature>
<evidence type="ECO:0000259" key="13">
    <source>
        <dbReference type="PROSITE" id="PS50215"/>
    </source>
</evidence>
<keyword evidence="14" id="KW-0401">Integrin</keyword>
<dbReference type="CTD" id="11498"/>
<evidence type="ECO:0000256" key="2">
    <source>
        <dbReference type="ARBA" id="ARBA00022692"/>
    </source>
</evidence>
<dbReference type="PROSITE" id="PS00427">
    <property type="entry name" value="DISINTEGRIN_1"/>
    <property type="match status" value="1"/>
</dbReference>
<evidence type="ECO:0000256" key="7">
    <source>
        <dbReference type="PROSITE-ProRule" id="PRU00076"/>
    </source>
</evidence>
<dbReference type="EMBL" id="CH473982">
    <property type="protein sequence ID" value="EDL81420.1"/>
    <property type="molecule type" value="Genomic_DNA"/>
</dbReference>
<dbReference type="InterPro" id="IPR001590">
    <property type="entry name" value="Peptidase_M12B"/>
</dbReference>
<dbReference type="Proteomes" id="UP000234681">
    <property type="component" value="Chromosome 6"/>
</dbReference>
<dbReference type="FunFam" id="4.10.70.10:FF:000001">
    <property type="entry name" value="Disintegrin and metalloproteinase domain-containing protein 22"/>
    <property type="match status" value="1"/>
</dbReference>
<dbReference type="RefSeq" id="NP_064701.1">
    <property type="nucleotide sequence ID" value="NM_020305.1"/>
</dbReference>
<dbReference type="SMART" id="SM00608">
    <property type="entry name" value="ACR"/>
    <property type="match status" value="1"/>
</dbReference>
<dbReference type="SUPFAM" id="SSF57552">
    <property type="entry name" value="Blood coagulation inhibitor (disintegrin)"/>
    <property type="match status" value="1"/>
</dbReference>
<dbReference type="CDD" id="cd04269">
    <property type="entry name" value="ZnMc_adamalysin_II_like"/>
    <property type="match status" value="1"/>
</dbReference>
<dbReference type="GO" id="GO:0007229">
    <property type="term" value="P:integrin-mediated signaling pathway"/>
    <property type="evidence" value="ECO:0007669"/>
    <property type="project" value="UniProtKB-KW"/>
</dbReference>
<feature type="disulfide bond" evidence="7">
    <location>
        <begin position="672"/>
        <end position="681"/>
    </location>
</feature>